<dbReference type="STRING" id="930090.W6ZLF5"/>
<dbReference type="OrthoDB" id="2112446at2759"/>
<name>W6ZLF5_COCMI</name>
<evidence type="ECO:0000256" key="1">
    <source>
        <dbReference type="SAM" id="SignalP"/>
    </source>
</evidence>
<feature type="signal peptide" evidence="1">
    <location>
        <begin position="1"/>
        <end position="21"/>
    </location>
</feature>
<reference evidence="2 3" key="1">
    <citation type="journal article" date="2013" name="PLoS Genet.">
        <title>Comparative genome structure, secondary metabolite, and effector coding capacity across Cochliobolus pathogens.</title>
        <authorList>
            <person name="Condon B.J."/>
            <person name="Leng Y."/>
            <person name="Wu D."/>
            <person name="Bushley K.E."/>
            <person name="Ohm R.A."/>
            <person name="Otillar R."/>
            <person name="Martin J."/>
            <person name="Schackwitz W."/>
            <person name="Grimwood J."/>
            <person name="MohdZainudin N."/>
            <person name="Xue C."/>
            <person name="Wang R."/>
            <person name="Manning V.A."/>
            <person name="Dhillon B."/>
            <person name="Tu Z.J."/>
            <person name="Steffenson B.J."/>
            <person name="Salamov A."/>
            <person name="Sun H."/>
            <person name="Lowry S."/>
            <person name="LaButti K."/>
            <person name="Han J."/>
            <person name="Copeland A."/>
            <person name="Lindquist E."/>
            <person name="Barry K."/>
            <person name="Schmutz J."/>
            <person name="Baker S.E."/>
            <person name="Ciuffetti L.M."/>
            <person name="Grigoriev I.V."/>
            <person name="Zhong S."/>
            <person name="Turgeon B.G."/>
        </authorList>
    </citation>
    <scope>NUCLEOTIDE SEQUENCE [LARGE SCALE GENOMIC DNA]</scope>
    <source>
        <strain evidence="2 3">ATCC 44560</strain>
    </source>
</reference>
<dbReference type="AlphaFoldDB" id="W6ZLF5"/>
<organism evidence="2 3">
    <name type="scientific">Bipolaris oryzae ATCC 44560</name>
    <dbReference type="NCBI Taxonomy" id="930090"/>
    <lineage>
        <taxon>Eukaryota</taxon>
        <taxon>Fungi</taxon>
        <taxon>Dikarya</taxon>
        <taxon>Ascomycota</taxon>
        <taxon>Pezizomycotina</taxon>
        <taxon>Dothideomycetes</taxon>
        <taxon>Pleosporomycetidae</taxon>
        <taxon>Pleosporales</taxon>
        <taxon>Pleosporineae</taxon>
        <taxon>Pleosporaceae</taxon>
        <taxon>Bipolaris</taxon>
    </lineage>
</organism>
<accession>W6ZLF5</accession>
<dbReference type="Proteomes" id="UP000054032">
    <property type="component" value="Unassembled WGS sequence"/>
</dbReference>
<evidence type="ECO:0008006" key="4">
    <source>
        <dbReference type="Google" id="ProtNLM"/>
    </source>
</evidence>
<dbReference type="PANTHER" id="PTHR39603">
    <property type="entry name" value="CYANOVIRIN-N DOMAIN-CONTAINING PROTEIN"/>
    <property type="match status" value="1"/>
</dbReference>
<dbReference type="eggNOG" id="ENOG502SSJ2">
    <property type="taxonomic scope" value="Eukaryota"/>
</dbReference>
<dbReference type="EMBL" id="KI963921">
    <property type="protein sequence ID" value="EUC50783.1"/>
    <property type="molecule type" value="Genomic_DNA"/>
</dbReference>
<sequence length="179" mass="19207">MALLISFFIHILLALNHYTTAFPTESHELIPGPGLPTLASLNLTTSDIINLPLSIIVPTGPRKDPQCGPEDAYTNVDSLITCYKYIKRLGTEYCEFRLREVKTLCRIGGVGVVGIGIGKDVERSYCSDVALGLLTVIDGCTRPDQSAAGFAAANGNGNIIVGGTRVDYIIHLKSVEAWG</sequence>
<protein>
    <recommendedName>
        <fullName evidence="4">Ecp2 effector protein domain-containing protein</fullName>
    </recommendedName>
</protein>
<dbReference type="KEGG" id="bor:COCMIDRAFT_81103"/>
<keyword evidence="3" id="KW-1185">Reference proteome</keyword>
<feature type="chain" id="PRO_5004886967" description="Ecp2 effector protein domain-containing protein" evidence="1">
    <location>
        <begin position="22"/>
        <end position="179"/>
    </location>
</feature>
<dbReference type="PANTHER" id="PTHR39603:SF1">
    <property type="entry name" value="CYANOVIRIN-N DOMAIN-CONTAINING PROTEIN"/>
    <property type="match status" value="1"/>
</dbReference>
<dbReference type="HOGENOM" id="CLU_101873_0_0_1"/>
<proteinExistence type="predicted"/>
<evidence type="ECO:0000313" key="3">
    <source>
        <dbReference type="Proteomes" id="UP000054032"/>
    </source>
</evidence>
<keyword evidence="1" id="KW-0732">Signal</keyword>
<gene>
    <name evidence="2" type="ORF">COCMIDRAFT_81103</name>
</gene>
<dbReference type="GeneID" id="19125801"/>
<dbReference type="RefSeq" id="XP_007682758.1">
    <property type="nucleotide sequence ID" value="XM_007684568.1"/>
</dbReference>
<evidence type="ECO:0000313" key="2">
    <source>
        <dbReference type="EMBL" id="EUC50783.1"/>
    </source>
</evidence>